<evidence type="ECO:0000256" key="8">
    <source>
        <dbReference type="RuleBase" id="RU366045"/>
    </source>
</evidence>
<evidence type="ECO:0000256" key="4">
    <source>
        <dbReference type="ARBA" id="ARBA00022833"/>
    </source>
</evidence>
<organism evidence="11">
    <name type="scientific">Dissoconium aciculare CBS 342.82</name>
    <dbReference type="NCBI Taxonomy" id="1314786"/>
    <lineage>
        <taxon>Eukaryota</taxon>
        <taxon>Fungi</taxon>
        <taxon>Dikarya</taxon>
        <taxon>Ascomycota</taxon>
        <taxon>Pezizomycotina</taxon>
        <taxon>Dothideomycetes</taxon>
        <taxon>Dothideomycetidae</taxon>
        <taxon>Mycosphaerellales</taxon>
        <taxon>Dissoconiaceae</taxon>
        <taxon>Dissoconium</taxon>
    </lineage>
</organism>
<dbReference type="OrthoDB" id="2832284at2759"/>
<proteinExistence type="inferred from homology"/>
<dbReference type="EC" id="4.1.1.52" evidence="7"/>
<dbReference type="PANTHER" id="PTHR21240">
    <property type="entry name" value="2-AMINO-3-CARBOXYLMUCONATE-6-SEMIALDEHYDE DECARBOXYLASE"/>
    <property type="match status" value="1"/>
</dbReference>
<feature type="domain" description="Amidohydrolase-related" evidence="9">
    <location>
        <begin position="11"/>
        <end position="341"/>
    </location>
</feature>
<reference evidence="11" key="3">
    <citation type="submission" date="2025-08" db="UniProtKB">
        <authorList>
            <consortium name="RefSeq"/>
        </authorList>
    </citation>
    <scope>IDENTIFICATION</scope>
    <source>
        <strain evidence="11">CBS 342.82</strain>
    </source>
</reference>
<dbReference type="SUPFAM" id="SSF51556">
    <property type="entry name" value="Metallo-dependent hydrolases"/>
    <property type="match status" value="1"/>
</dbReference>
<dbReference type="GO" id="GO:0016787">
    <property type="term" value="F:hydrolase activity"/>
    <property type="evidence" value="ECO:0007669"/>
    <property type="project" value="InterPro"/>
</dbReference>
<dbReference type="RefSeq" id="XP_033461807.1">
    <property type="nucleotide sequence ID" value="XM_033604592.1"/>
</dbReference>
<dbReference type="Gene3D" id="3.20.20.140">
    <property type="entry name" value="Metal-dependent hydrolases"/>
    <property type="match status" value="1"/>
</dbReference>
<evidence type="ECO:0000313" key="10">
    <source>
        <dbReference type="Proteomes" id="UP000504637"/>
    </source>
</evidence>
<accession>A0A6J3M9P4</accession>
<evidence type="ECO:0000256" key="3">
    <source>
        <dbReference type="ARBA" id="ARBA00022793"/>
    </source>
</evidence>
<reference evidence="11" key="2">
    <citation type="submission" date="2020-04" db="EMBL/GenBank/DDBJ databases">
        <authorList>
            <consortium name="NCBI Genome Project"/>
        </authorList>
    </citation>
    <scope>NUCLEOTIDE SEQUENCE</scope>
    <source>
        <strain evidence="11">CBS 342.82</strain>
    </source>
</reference>
<keyword evidence="2" id="KW-0479">Metal-binding</keyword>
<keyword evidence="10" id="KW-1185">Reference proteome</keyword>
<comment type="similarity">
    <text evidence="1">Belongs to the metallo-dependent hydrolases superfamily. ACMSD family.</text>
</comment>
<dbReference type="PANTHER" id="PTHR21240:SF29">
    <property type="entry name" value="AMIDOHYDROLASE-RELATED DOMAIN-CONTAINING PROTEIN"/>
    <property type="match status" value="1"/>
</dbReference>
<keyword evidence="4" id="KW-0862">Zinc</keyword>
<evidence type="ECO:0000256" key="7">
    <source>
        <dbReference type="ARBA" id="ARBA00038889"/>
    </source>
</evidence>
<dbReference type="GO" id="GO:0005829">
    <property type="term" value="C:cytosol"/>
    <property type="evidence" value="ECO:0007669"/>
    <property type="project" value="TreeGrafter"/>
</dbReference>
<reference evidence="11" key="1">
    <citation type="submission" date="2020-01" db="EMBL/GenBank/DDBJ databases">
        <authorList>
            <consortium name="DOE Joint Genome Institute"/>
            <person name="Haridas S."/>
            <person name="Albert R."/>
            <person name="Binder M."/>
            <person name="Bloem J."/>
            <person name="Labutti K."/>
            <person name="Salamov A."/>
            <person name="Andreopoulos B."/>
            <person name="Baker S.E."/>
            <person name="Barry K."/>
            <person name="Bills G."/>
            <person name="Bluhm B.H."/>
            <person name="Cannon C."/>
            <person name="Castanera R."/>
            <person name="Culley D.E."/>
            <person name="Daum C."/>
            <person name="Ezra D."/>
            <person name="Gonzalez J.B."/>
            <person name="Henrissat B."/>
            <person name="Kuo A."/>
            <person name="Liang C."/>
            <person name="Lipzen A."/>
            <person name="Lutzoni F."/>
            <person name="Magnuson J."/>
            <person name="Mondo S."/>
            <person name="Nolan M."/>
            <person name="Ohm R."/>
            <person name="Pangilinan J."/>
            <person name="Park H.-J."/>
            <person name="Ramirez L."/>
            <person name="Alfaro M."/>
            <person name="Sun H."/>
            <person name="Tritt A."/>
            <person name="Yoshinaga Y."/>
            <person name="Zwiers L.-H."/>
            <person name="Turgeon B.G."/>
            <person name="Goodwin S.B."/>
            <person name="Spatafora J.W."/>
            <person name="Crous P.W."/>
            <person name="Grigoriev I.V."/>
        </authorList>
    </citation>
    <scope>NUCLEOTIDE SEQUENCE</scope>
    <source>
        <strain evidence="11">CBS 342.82</strain>
    </source>
</reference>
<evidence type="ECO:0000256" key="1">
    <source>
        <dbReference type="ARBA" id="ARBA00005871"/>
    </source>
</evidence>
<evidence type="ECO:0000256" key="6">
    <source>
        <dbReference type="ARBA" id="ARBA00036832"/>
    </source>
</evidence>
<evidence type="ECO:0000256" key="2">
    <source>
        <dbReference type="ARBA" id="ARBA00022723"/>
    </source>
</evidence>
<comment type="catalytic activity">
    <reaction evidence="6">
        <text>6-methylsalicylate + H(+) = 3-methylphenol + CO2</text>
        <dbReference type="Rhea" id="RHEA:23112"/>
        <dbReference type="ChEBI" id="CHEBI:15378"/>
        <dbReference type="ChEBI" id="CHEBI:16526"/>
        <dbReference type="ChEBI" id="CHEBI:17231"/>
        <dbReference type="ChEBI" id="CHEBI:36658"/>
        <dbReference type="EC" id="4.1.1.52"/>
    </reaction>
    <physiologicalReaction direction="left-to-right" evidence="6">
        <dbReference type="Rhea" id="RHEA:23113"/>
    </physiologicalReaction>
</comment>
<dbReference type="AlphaFoldDB" id="A0A6J3M9P4"/>
<evidence type="ECO:0000256" key="5">
    <source>
        <dbReference type="ARBA" id="ARBA00023239"/>
    </source>
</evidence>
<dbReference type="GeneID" id="54362392"/>
<evidence type="ECO:0000313" key="11">
    <source>
        <dbReference type="RefSeq" id="XP_033461807.1"/>
    </source>
</evidence>
<dbReference type="InterPro" id="IPR032465">
    <property type="entry name" value="ACMSD"/>
</dbReference>
<protein>
    <recommendedName>
        <fullName evidence="7">6-methylsalicylate decarboxylase</fullName>
        <ecNumber evidence="7">4.1.1.52</ecNumber>
    </recommendedName>
</protein>
<name>A0A6J3M9P4_9PEZI</name>
<dbReference type="Proteomes" id="UP000504637">
    <property type="component" value="Unplaced"/>
</dbReference>
<evidence type="ECO:0000259" key="9">
    <source>
        <dbReference type="Pfam" id="PF04909"/>
    </source>
</evidence>
<dbReference type="GO" id="GO:0046872">
    <property type="term" value="F:metal ion binding"/>
    <property type="evidence" value="ECO:0007669"/>
    <property type="project" value="UniProtKB-KW"/>
</dbReference>
<dbReference type="InterPro" id="IPR006680">
    <property type="entry name" value="Amidohydro-rel"/>
</dbReference>
<dbReference type="GO" id="GO:0019748">
    <property type="term" value="P:secondary metabolic process"/>
    <property type="evidence" value="ECO:0007669"/>
    <property type="project" value="TreeGrafter"/>
</dbReference>
<dbReference type="GO" id="GO:0047596">
    <property type="term" value="F:6-methylsalicylate decarboxylase activity"/>
    <property type="evidence" value="ECO:0007669"/>
    <property type="project" value="UniProtKB-EC"/>
</dbReference>
<keyword evidence="3 8" id="KW-0210">Decarboxylase</keyword>
<dbReference type="Pfam" id="PF04909">
    <property type="entry name" value="Amidohydro_2"/>
    <property type="match status" value="1"/>
</dbReference>
<dbReference type="InterPro" id="IPR032466">
    <property type="entry name" value="Metal_Hydrolase"/>
</dbReference>
<gene>
    <name evidence="11" type="ORF">K489DRAFT_379203</name>
</gene>
<sequence length="351" mass="38841">MDSSSSLPARIDVHSHYLPSFYQKACRENGHANPDGMPYLPDWSPEAHLALMDKLNISRSILSISSPGVHLVPGEDALARRLARECNAYAADLKRRMPERFGYFAALPLPDVQGSLEEIVRAAEEGCDGFGVLTNAHGHYLGDAMFDPIFDELNRRKALLFIHPSTPQCACSTSTATAGETIKATPLARQWPNPMLEFFFDTARVVANLFMSGTIRRCPDLKIILPHLGGGFAPMLSRWTGFSQLVPGPWQGVPEAEVLEAFKSQIWFDLAGFPFPSQIRGMLHGIGVPHTRMMYGSDFPFTKAEGVVSLSKQMEDGVKELFDQGQIADVCRHNAERLLDLESPRGIVEKM</sequence>
<keyword evidence="5 8" id="KW-0456">Lyase</keyword>